<keyword evidence="6" id="KW-0227">DNA damage</keyword>
<evidence type="ECO:0000256" key="7">
    <source>
        <dbReference type="ARBA" id="ARBA00022840"/>
    </source>
</evidence>
<dbReference type="RefSeq" id="XP_041216637.1">
    <property type="nucleotide sequence ID" value="XM_041376294.1"/>
</dbReference>
<keyword evidence="8" id="KW-0175">Coiled coil</keyword>
<keyword evidence="10" id="KW-0234">DNA repair</keyword>
<keyword evidence="9" id="KW-0233">DNA recombination</keyword>
<keyword evidence="14" id="KW-1185">Reference proteome</keyword>
<reference evidence="13" key="1">
    <citation type="journal article" date="2020" name="New Phytol.">
        <title>Comparative genomics reveals dynamic genome evolution in host specialist ectomycorrhizal fungi.</title>
        <authorList>
            <person name="Lofgren L.A."/>
            <person name="Nguyen N.H."/>
            <person name="Vilgalys R."/>
            <person name="Ruytinx J."/>
            <person name="Liao H.L."/>
            <person name="Branco S."/>
            <person name="Kuo A."/>
            <person name="LaButti K."/>
            <person name="Lipzen A."/>
            <person name="Andreopoulos W."/>
            <person name="Pangilinan J."/>
            <person name="Riley R."/>
            <person name="Hundley H."/>
            <person name="Na H."/>
            <person name="Barry K."/>
            <person name="Grigoriev I.V."/>
            <person name="Stajich J.E."/>
            <person name="Kennedy P.G."/>
        </authorList>
    </citation>
    <scope>NUCLEOTIDE SEQUENCE</scope>
    <source>
        <strain evidence="13">FC203</strain>
    </source>
</reference>
<dbReference type="GO" id="GO:0003697">
    <property type="term" value="F:single-stranded DNA binding"/>
    <property type="evidence" value="ECO:0007669"/>
    <property type="project" value="TreeGrafter"/>
</dbReference>
<dbReference type="InterPro" id="IPR038729">
    <property type="entry name" value="Rad50/SbcC_AAA"/>
</dbReference>
<dbReference type="AlphaFoldDB" id="A0AAD4DNS9"/>
<comment type="subcellular location">
    <subcellularLocation>
        <location evidence="2">Chromosome</location>
    </subcellularLocation>
    <subcellularLocation>
        <location evidence="1">Nucleus</location>
    </subcellularLocation>
</comment>
<proteinExistence type="inferred from homology"/>
<protein>
    <recommendedName>
        <fullName evidence="12">Rad50/SbcC-type AAA domain-containing protein</fullName>
    </recommendedName>
</protein>
<evidence type="ECO:0000256" key="11">
    <source>
        <dbReference type="ARBA" id="ARBA00023242"/>
    </source>
</evidence>
<dbReference type="GO" id="GO:0016887">
    <property type="term" value="F:ATP hydrolysis activity"/>
    <property type="evidence" value="ECO:0007669"/>
    <property type="project" value="InterPro"/>
</dbReference>
<evidence type="ECO:0000256" key="3">
    <source>
        <dbReference type="ARBA" id="ARBA00006793"/>
    </source>
</evidence>
<dbReference type="GO" id="GO:0000724">
    <property type="term" value="P:double-strand break repair via homologous recombination"/>
    <property type="evidence" value="ECO:0007669"/>
    <property type="project" value="TreeGrafter"/>
</dbReference>
<dbReference type="GeneID" id="64670592"/>
<dbReference type="PANTHER" id="PTHR19306:SF6">
    <property type="entry name" value="STRUCTURAL MAINTENANCE OF CHROMOSOMES PROTEIN 6"/>
    <property type="match status" value="1"/>
</dbReference>
<dbReference type="InterPro" id="IPR027417">
    <property type="entry name" value="P-loop_NTPase"/>
</dbReference>
<sequence>GVAEHGIIESIEMHHFMCHKRLTFTFGPQINFIIGECHFEYGKSAVLSAITIALGGKANSTGRGSGLKSFIREGQQ</sequence>
<evidence type="ECO:0000256" key="5">
    <source>
        <dbReference type="ARBA" id="ARBA00022741"/>
    </source>
</evidence>
<dbReference type="Pfam" id="PF13476">
    <property type="entry name" value="AAA_23"/>
    <property type="match status" value="1"/>
</dbReference>
<comment type="caution">
    <text evidence="13">The sequence shown here is derived from an EMBL/GenBank/DDBJ whole genome shotgun (WGS) entry which is preliminary data.</text>
</comment>
<comment type="similarity">
    <text evidence="3">Belongs to the SMC family. SMC6 subfamily.</text>
</comment>
<dbReference type="SUPFAM" id="SSF52540">
    <property type="entry name" value="P-loop containing nucleoside triphosphate hydrolases"/>
    <property type="match status" value="1"/>
</dbReference>
<feature type="non-terminal residue" evidence="13">
    <location>
        <position position="1"/>
    </location>
</feature>
<dbReference type="GO" id="GO:0005634">
    <property type="term" value="C:nucleus"/>
    <property type="evidence" value="ECO:0007669"/>
    <property type="project" value="UniProtKB-SubCell"/>
</dbReference>
<keyword evidence="11" id="KW-0539">Nucleus</keyword>
<dbReference type="Proteomes" id="UP001195769">
    <property type="component" value="Unassembled WGS sequence"/>
</dbReference>
<evidence type="ECO:0000256" key="8">
    <source>
        <dbReference type="ARBA" id="ARBA00023054"/>
    </source>
</evidence>
<dbReference type="Gene3D" id="3.40.50.300">
    <property type="entry name" value="P-loop containing nucleotide triphosphate hydrolases"/>
    <property type="match status" value="1"/>
</dbReference>
<evidence type="ECO:0000256" key="10">
    <source>
        <dbReference type="ARBA" id="ARBA00023204"/>
    </source>
</evidence>
<evidence type="ECO:0000313" key="14">
    <source>
        <dbReference type="Proteomes" id="UP001195769"/>
    </source>
</evidence>
<keyword evidence="4" id="KW-0158">Chromosome</keyword>
<dbReference type="GO" id="GO:0003684">
    <property type="term" value="F:damaged DNA binding"/>
    <property type="evidence" value="ECO:0007669"/>
    <property type="project" value="TreeGrafter"/>
</dbReference>
<organism evidence="13 14">
    <name type="scientific">Suillus fuscotomentosus</name>
    <dbReference type="NCBI Taxonomy" id="1912939"/>
    <lineage>
        <taxon>Eukaryota</taxon>
        <taxon>Fungi</taxon>
        <taxon>Dikarya</taxon>
        <taxon>Basidiomycota</taxon>
        <taxon>Agaricomycotina</taxon>
        <taxon>Agaricomycetes</taxon>
        <taxon>Agaricomycetidae</taxon>
        <taxon>Boletales</taxon>
        <taxon>Suillineae</taxon>
        <taxon>Suillaceae</taxon>
        <taxon>Suillus</taxon>
    </lineage>
</organism>
<accession>A0AAD4DNS9</accession>
<evidence type="ECO:0000256" key="4">
    <source>
        <dbReference type="ARBA" id="ARBA00022454"/>
    </source>
</evidence>
<dbReference type="PANTHER" id="PTHR19306">
    <property type="entry name" value="STRUCTURAL MAINTENANCE OF CHROMOSOMES 5,6 SMC5, SMC6"/>
    <property type="match status" value="1"/>
</dbReference>
<gene>
    <name evidence="13" type="ORF">F5891DRAFT_968162</name>
</gene>
<evidence type="ECO:0000256" key="9">
    <source>
        <dbReference type="ARBA" id="ARBA00023172"/>
    </source>
</evidence>
<dbReference type="EMBL" id="JABBWK010000254">
    <property type="protein sequence ID" value="KAG1886425.1"/>
    <property type="molecule type" value="Genomic_DNA"/>
</dbReference>
<evidence type="ECO:0000259" key="12">
    <source>
        <dbReference type="Pfam" id="PF13476"/>
    </source>
</evidence>
<dbReference type="GO" id="GO:0035861">
    <property type="term" value="C:site of double-strand break"/>
    <property type="evidence" value="ECO:0007669"/>
    <property type="project" value="TreeGrafter"/>
</dbReference>
<evidence type="ECO:0000313" key="13">
    <source>
        <dbReference type="EMBL" id="KAG1886425.1"/>
    </source>
</evidence>
<keyword evidence="7" id="KW-0067">ATP-binding</keyword>
<keyword evidence="5" id="KW-0547">Nucleotide-binding</keyword>
<dbReference type="GO" id="GO:0030915">
    <property type="term" value="C:Smc5-Smc6 complex"/>
    <property type="evidence" value="ECO:0007669"/>
    <property type="project" value="TreeGrafter"/>
</dbReference>
<evidence type="ECO:0000256" key="1">
    <source>
        <dbReference type="ARBA" id="ARBA00004123"/>
    </source>
</evidence>
<evidence type="ECO:0000256" key="2">
    <source>
        <dbReference type="ARBA" id="ARBA00004286"/>
    </source>
</evidence>
<dbReference type="GO" id="GO:0005524">
    <property type="term" value="F:ATP binding"/>
    <property type="evidence" value="ECO:0007669"/>
    <property type="project" value="UniProtKB-KW"/>
</dbReference>
<feature type="domain" description="Rad50/SbcC-type AAA" evidence="12">
    <location>
        <begin position="10"/>
        <end position="70"/>
    </location>
</feature>
<evidence type="ECO:0000256" key="6">
    <source>
        <dbReference type="ARBA" id="ARBA00022763"/>
    </source>
</evidence>
<name>A0AAD4DNS9_9AGAM</name>